<comment type="caution">
    <text evidence="2">The sequence shown here is derived from an EMBL/GenBank/DDBJ whole genome shotgun (WGS) entry which is preliminary data.</text>
</comment>
<keyword evidence="1" id="KW-0812">Transmembrane</keyword>
<evidence type="ECO:0000313" key="2">
    <source>
        <dbReference type="EMBL" id="MFD0944391.1"/>
    </source>
</evidence>
<dbReference type="EMBL" id="JBHTJF010000036">
    <property type="protein sequence ID" value="MFD0944391.1"/>
    <property type="molecule type" value="Genomic_DNA"/>
</dbReference>
<organism evidence="2 3">
    <name type="scientific">Savagea faecisuis</name>
    <dbReference type="NCBI Taxonomy" id="1274803"/>
    <lineage>
        <taxon>Bacteria</taxon>
        <taxon>Bacillati</taxon>
        <taxon>Bacillota</taxon>
        <taxon>Bacilli</taxon>
        <taxon>Bacillales</taxon>
        <taxon>Caryophanaceae</taxon>
        <taxon>Savagea</taxon>
    </lineage>
</organism>
<name>A0ABW3H405_9BACL</name>
<dbReference type="Proteomes" id="UP001596976">
    <property type="component" value="Unassembled WGS sequence"/>
</dbReference>
<feature type="transmembrane region" description="Helical" evidence="1">
    <location>
        <begin position="46"/>
        <end position="69"/>
    </location>
</feature>
<keyword evidence="1" id="KW-1133">Transmembrane helix</keyword>
<feature type="transmembrane region" description="Helical" evidence="1">
    <location>
        <begin position="7"/>
        <end position="26"/>
    </location>
</feature>
<protein>
    <recommendedName>
        <fullName evidence="4">NADH dehydrogenase subunit 6</fullName>
    </recommendedName>
</protein>
<evidence type="ECO:0008006" key="4">
    <source>
        <dbReference type="Google" id="ProtNLM"/>
    </source>
</evidence>
<evidence type="ECO:0000313" key="3">
    <source>
        <dbReference type="Proteomes" id="UP001596976"/>
    </source>
</evidence>
<keyword evidence="3" id="KW-1185">Reference proteome</keyword>
<sequence length="133" mass="15425">MRHYRMTTALSFVTFVSVLCIAMLFLESRDSVTSYFFSFALYFTYSLFFILPLFLLFGFCLAPLIDAFIRSRLTRFLCYMLCGIGLAHIYEWIRHTSFIPSLRLTLCGAVAASLYCFFSKKQTFSAYVPSNRV</sequence>
<feature type="transmembrane region" description="Helical" evidence="1">
    <location>
        <begin position="76"/>
        <end position="93"/>
    </location>
</feature>
<reference evidence="3" key="1">
    <citation type="journal article" date="2019" name="Int. J. Syst. Evol. Microbiol.">
        <title>The Global Catalogue of Microorganisms (GCM) 10K type strain sequencing project: providing services to taxonomists for standard genome sequencing and annotation.</title>
        <authorList>
            <consortium name="The Broad Institute Genomics Platform"/>
            <consortium name="The Broad Institute Genome Sequencing Center for Infectious Disease"/>
            <person name="Wu L."/>
            <person name="Ma J."/>
        </authorList>
    </citation>
    <scope>NUCLEOTIDE SEQUENCE [LARGE SCALE GENOMIC DNA]</scope>
    <source>
        <strain evidence="3">CCUG 63563</strain>
    </source>
</reference>
<proteinExistence type="predicted"/>
<dbReference type="RefSeq" id="WP_381013716.1">
    <property type="nucleotide sequence ID" value="NZ_JBHTJF010000036.1"/>
</dbReference>
<accession>A0ABW3H405</accession>
<gene>
    <name evidence="2" type="ORF">ACFQ0V_11615</name>
</gene>
<keyword evidence="1" id="KW-0472">Membrane</keyword>
<evidence type="ECO:0000256" key="1">
    <source>
        <dbReference type="SAM" id="Phobius"/>
    </source>
</evidence>
<feature type="transmembrane region" description="Helical" evidence="1">
    <location>
        <begin position="99"/>
        <end position="118"/>
    </location>
</feature>